<dbReference type="GO" id="GO:0018850">
    <property type="term" value="F:chloromuconate cycloisomerase activity"/>
    <property type="evidence" value="ECO:0007669"/>
    <property type="project" value="InterPro"/>
</dbReference>
<comment type="pathway">
    <text evidence="2">Aromatic compound metabolism.</text>
</comment>
<sequence length="411" mass="44326">MARQRRRICDQAGAHPRSEASGRRQELRDVQLRTGSGVTHDLTIVGVETTILDVPLVRPHKFATTSMTAQPLLLVAVRTAAGAIGYGEGVVPGGPWWGGESVETMQALVEKYMAPVLLGRRADNITAIMRDIERVVASAQFAKAGVEIALHDAWARSLDVPVHTLLGGAFRRSIDVTWALGAAPAAEIIDEANEILDARRHFSFKLKMGALDPETDTRRVVEITEALQGKAGVRVDINARWDRLTALKYLPRLAAGGVELIEQPTPGDQIEVLAELNRLLPIPVMADESVQSPHDALEVVRQRAADVIAIKTTKLGGLRRSRETVAVARAAGLACHGATSIEGPIGTAASIHFACAEPGIDFGSELFGPLLFEEELLIRPLQYSEGQVQLPDGPGLGVELNMDAVKTWSRN</sequence>
<name>A0A848KVP5_9NOCA</name>
<comment type="cofactor">
    <cofactor evidence="1">
        <name>Mn(2+)</name>
        <dbReference type="ChEBI" id="CHEBI:29035"/>
    </cofactor>
</comment>
<keyword evidence="7" id="KW-0464">Manganese</keyword>
<gene>
    <name evidence="11" type="ORF">FGL95_31420</name>
</gene>
<dbReference type="GO" id="GO:0016854">
    <property type="term" value="F:racemase and epimerase activity"/>
    <property type="evidence" value="ECO:0007669"/>
    <property type="project" value="UniProtKB-ARBA"/>
</dbReference>
<dbReference type="InterPro" id="IPR029065">
    <property type="entry name" value="Enolase_C-like"/>
</dbReference>
<accession>A0A848KVP5</accession>
<dbReference type="CDD" id="cd03318">
    <property type="entry name" value="MLE"/>
    <property type="match status" value="1"/>
</dbReference>
<dbReference type="SFLD" id="SFLDG00180">
    <property type="entry name" value="muconate_cycloisomerase"/>
    <property type="match status" value="1"/>
</dbReference>
<evidence type="ECO:0000256" key="8">
    <source>
        <dbReference type="ARBA" id="ARBA00023235"/>
    </source>
</evidence>
<feature type="compositionally biased region" description="Basic and acidic residues" evidence="9">
    <location>
        <begin position="16"/>
        <end position="26"/>
    </location>
</feature>
<keyword evidence="6" id="KW-0058">Aromatic hydrocarbons catabolism</keyword>
<evidence type="ECO:0000256" key="1">
    <source>
        <dbReference type="ARBA" id="ARBA00001936"/>
    </source>
</evidence>
<keyword evidence="4" id="KW-0474">Menaquinone biosynthesis</keyword>
<keyword evidence="12" id="KW-1185">Reference proteome</keyword>
<evidence type="ECO:0000256" key="9">
    <source>
        <dbReference type="SAM" id="MobiDB-lite"/>
    </source>
</evidence>
<comment type="caution">
    <text evidence="11">The sequence shown here is derived from an EMBL/GenBank/DDBJ whole genome shotgun (WGS) entry which is preliminary data.</text>
</comment>
<dbReference type="PANTHER" id="PTHR48073">
    <property type="entry name" value="O-SUCCINYLBENZOATE SYNTHASE-RELATED"/>
    <property type="match status" value="1"/>
</dbReference>
<protein>
    <submittedName>
        <fullName evidence="11">Chloromuconate cycloisomerase</fullName>
    </submittedName>
</protein>
<dbReference type="InterPro" id="IPR013341">
    <property type="entry name" value="Mandelate_racemase_N_dom"/>
</dbReference>
<dbReference type="PROSITE" id="PS00909">
    <property type="entry name" value="MR_MLE_2"/>
    <property type="match status" value="1"/>
</dbReference>
<reference evidence="11 12" key="1">
    <citation type="submission" date="2019-05" db="EMBL/GenBank/DDBJ databases">
        <authorList>
            <person name="Lee S.D."/>
        </authorList>
    </citation>
    <scope>NUCLEOTIDE SEQUENCE [LARGE SCALE GENOMIC DNA]</scope>
    <source>
        <strain evidence="11 12">YC2-7</strain>
    </source>
</reference>
<reference evidence="11 12" key="2">
    <citation type="submission" date="2020-06" db="EMBL/GenBank/DDBJ databases">
        <title>Antribacter stalactiti gen. nov., sp. nov., a new member of the family Nacardiaceae isolated from a cave.</title>
        <authorList>
            <person name="Kim I.S."/>
        </authorList>
    </citation>
    <scope>NUCLEOTIDE SEQUENCE [LARGE SCALE GENOMIC DNA]</scope>
    <source>
        <strain evidence="11 12">YC2-7</strain>
    </source>
</reference>
<evidence type="ECO:0000256" key="4">
    <source>
        <dbReference type="ARBA" id="ARBA00022428"/>
    </source>
</evidence>
<dbReference type="InterPro" id="IPR013370">
    <property type="entry name" value="Chloromuconate_cycloisomerase"/>
</dbReference>
<evidence type="ECO:0000256" key="6">
    <source>
        <dbReference type="ARBA" id="ARBA00022797"/>
    </source>
</evidence>
<evidence type="ECO:0000256" key="5">
    <source>
        <dbReference type="ARBA" id="ARBA00022723"/>
    </source>
</evidence>
<dbReference type="Gene3D" id="3.20.20.120">
    <property type="entry name" value="Enolase-like C-terminal domain"/>
    <property type="match status" value="1"/>
</dbReference>
<evidence type="ECO:0000313" key="12">
    <source>
        <dbReference type="Proteomes" id="UP000535543"/>
    </source>
</evidence>
<dbReference type="Gene3D" id="3.30.390.10">
    <property type="entry name" value="Enolase-like, N-terminal domain"/>
    <property type="match status" value="1"/>
</dbReference>
<evidence type="ECO:0000256" key="3">
    <source>
        <dbReference type="ARBA" id="ARBA00008031"/>
    </source>
</evidence>
<dbReference type="AlphaFoldDB" id="A0A848KVP5"/>
<dbReference type="SUPFAM" id="SSF54826">
    <property type="entry name" value="Enolase N-terminal domain-like"/>
    <property type="match status" value="1"/>
</dbReference>
<dbReference type="Proteomes" id="UP000535543">
    <property type="component" value="Unassembled WGS sequence"/>
</dbReference>
<dbReference type="PANTHER" id="PTHR48073:SF2">
    <property type="entry name" value="O-SUCCINYLBENZOATE SYNTHASE"/>
    <property type="match status" value="1"/>
</dbReference>
<dbReference type="SMART" id="SM00922">
    <property type="entry name" value="MR_MLE"/>
    <property type="match status" value="1"/>
</dbReference>
<evidence type="ECO:0000256" key="7">
    <source>
        <dbReference type="ARBA" id="ARBA00023211"/>
    </source>
</evidence>
<dbReference type="Pfam" id="PF13378">
    <property type="entry name" value="MR_MLE_C"/>
    <property type="match status" value="1"/>
</dbReference>
<dbReference type="InterPro" id="IPR029017">
    <property type="entry name" value="Enolase-like_N"/>
</dbReference>
<feature type="region of interest" description="Disordered" evidence="9">
    <location>
        <begin position="1"/>
        <end position="26"/>
    </location>
</feature>
<feature type="domain" description="Mandelate racemase/muconate lactonizing enzyme C-terminal" evidence="10">
    <location>
        <begin position="185"/>
        <end position="283"/>
    </location>
</feature>
<evidence type="ECO:0000256" key="2">
    <source>
        <dbReference type="ARBA" id="ARBA00005211"/>
    </source>
</evidence>
<dbReference type="InterPro" id="IPR036849">
    <property type="entry name" value="Enolase-like_C_sf"/>
</dbReference>
<evidence type="ECO:0000259" key="10">
    <source>
        <dbReference type="SMART" id="SM00922"/>
    </source>
</evidence>
<comment type="similarity">
    <text evidence="3">Belongs to the mandelate racemase/muconate lactonizing enzyme family.</text>
</comment>
<dbReference type="InterPro" id="IPR013342">
    <property type="entry name" value="Mandelate_racemase_C"/>
</dbReference>
<keyword evidence="8 11" id="KW-0413">Isomerase</keyword>
<dbReference type="InterPro" id="IPR018110">
    <property type="entry name" value="Mandel_Rmase/mucon_lact_enz_CS"/>
</dbReference>
<proteinExistence type="inferred from homology"/>
<dbReference type="NCBIfam" id="TIGR02534">
    <property type="entry name" value="mucon_cyclo"/>
    <property type="match status" value="1"/>
</dbReference>
<dbReference type="GO" id="GO:0009063">
    <property type="term" value="P:amino acid catabolic process"/>
    <property type="evidence" value="ECO:0007669"/>
    <property type="project" value="InterPro"/>
</dbReference>
<organism evidence="11 12">
    <name type="scientific">Antrihabitans stalactiti</name>
    <dbReference type="NCBI Taxonomy" id="2584121"/>
    <lineage>
        <taxon>Bacteria</taxon>
        <taxon>Bacillati</taxon>
        <taxon>Actinomycetota</taxon>
        <taxon>Actinomycetes</taxon>
        <taxon>Mycobacteriales</taxon>
        <taxon>Nocardiaceae</taxon>
        <taxon>Antrihabitans</taxon>
    </lineage>
</organism>
<dbReference type="SFLD" id="SFLDS00001">
    <property type="entry name" value="Enolase"/>
    <property type="match status" value="1"/>
</dbReference>
<dbReference type="SFLD" id="SFLDG01258">
    <property type="entry name" value="(chloro)muconate_cycloisomeras"/>
    <property type="match status" value="1"/>
</dbReference>
<dbReference type="GO" id="GO:0009234">
    <property type="term" value="P:menaquinone biosynthetic process"/>
    <property type="evidence" value="ECO:0007669"/>
    <property type="project" value="UniProtKB-KW"/>
</dbReference>
<dbReference type="GO" id="GO:0030145">
    <property type="term" value="F:manganese ion binding"/>
    <property type="evidence" value="ECO:0007669"/>
    <property type="project" value="InterPro"/>
</dbReference>
<dbReference type="GO" id="GO:0018849">
    <property type="term" value="F:muconate cycloisomerase activity"/>
    <property type="evidence" value="ECO:0007669"/>
    <property type="project" value="InterPro"/>
</dbReference>
<dbReference type="PROSITE" id="PS00908">
    <property type="entry name" value="MR_MLE_1"/>
    <property type="match status" value="1"/>
</dbReference>
<keyword evidence="5" id="KW-0479">Metal-binding</keyword>
<dbReference type="EMBL" id="VCQU01000019">
    <property type="protein sequence ID" value="NMN99537.1"/>
    <property type="molecule type" value="Genomic_DNA"/>
</dbReference>
<dbReference type="SUPFAM" id="SSF51604">
    <property type="entry name" value="Enolase C-terminal domain-like"/>
    <property type="match status" value="1"/>
</dbReference>
<dbReference type="Pfam" id="PF02746">
    <property type="entry name" value="MR_MLE_N"/>
    <property type="match status" value="1"/>
</dbReference>
<evidence type="ECO:0000313" key="11">
    <source>
        <dbReference type="EMBL" id="NMN99537.1"/>
    </source>
</evidence>